<dbReference type="EMBL" id="ANAG01000006">
    <property type="protein sequence ID" value="EKW99444.1"/>
    <property type="molecule type" value="Genomic_DNA"/>
</dbReference>
<keyword evidence="3 7" id="KW-0732">Signal</keyword>
<reference evidence="10 11" key="1">
    <citation type="journal article" date="2013" name="Genome Announc.">
        <title>Genome Sequence of Lactobacillus saerimneri 30a (Formerly Lactobacillus sp. Strain 30a), a Reference Lactic Acid Bacterium Strain Producing Biogenic Amines.</title>
        <authorList>
            <person name="Romano A."/>
            <person name="Trip H."/>
            <person name="Campbell-Sills H."/>
            <person name="Bouchez O."/>
            <person name="Sherman D."/>
            <person name="Lolkema J.S."/>
            <person name="Lucas P.M."/>
        </authorList>
    </citation>
    <scope>NUCLEOTIDE SEQUENCE [LARGE SCALE GENOMIC DNA]</scope>
    <source>
        <strain evidence="10 11">30a</strain>
    </source>
</reference>
<dbReference type="InterPro" id="IPR051202">
    <property type="entry name" value="Peptidase_C40"/>
</dbReference>
<feature type="signal peptide" evidence="7">
    <location>
        <begin position="1"/>
        <end position="28"/>
    </location>
</feature>
<dbReference type="CDD" id="cd00118">
    <property type="entry name" value="LysM"/>
    <property type="match status" value="2"/>
</dbReference>
<evidence type="ECO:0000256" key="1">
    <source>
        <dbReference type="ARBA" id="ARBA00007074"/>
    </source>
</evidence>
<dbReference type="InterPro" id="IPR000064">
    <property type="entry name" value="NLP_P60_dom"/>
</dbReference>
<dbReference type="GO" id="GO:0006508">
    <property type="term" value="P:proteolysis"/>
    <property type="evidence" value="ECO:0007669"/>
    <property type="project" value="UniProtKB-KW"/>
</dbReference>
<dbReference type="PROSITE" id="PS51935">
    <property type="entry name" value="NLPC_P60"/>
    <property type="match status" value="1"/>
</dbReference>
<evidence type="ECO:0000256" key="6">
    <source>
        <dbReference type="ARBA" id="ARBA00022807"/>
    </source>
</evidence>
<evidence type="ECO:0000259" key="9">
    <source>
        <dbReference type="PROSITE" id="PS51935"/>
    </source>
</evidence>
<feature type="domain" description="LysM" evidence="8">
    <location>
        <begin position="30"/>
        <end position="75"/>
    </location>
</feature>
<evidence type="ECO:0000256" key="2">
    <source>
        <dbReference type="ARBA" id="ARBA00022670"/>
    </source>
</evidence>
<dbReference type="Proteomes" id="UP000011912">
    <property type="component" value="Unassembled WGS sequence"/>
</dbReference>
<dbReference type="PROSITE" id="PS51782">
    <property type="entry name" value="LYSM"/>
    <property type="match status" value="2"/>
</dbReference>
<dbReference type="Pfam" id="PF00877">
    <property type="entry name" value="NLPC_P60"/>
    <property type="match status" value="1"/>
</dbReference>
<keyword evidence="6" id="KW-0788">Thiol protease</keyword>
<name>M5J809_9LACO</name>
<dbReference type="SUPFAM" id="SSF54001">
    <property type="entry name" value="Cysteine proteinases"/>
    <property type="match status" value="1"/>
</dbReference>
<comment type="caution">
    <text evidence="10">The sequence shown here is derived from an EMBL/GenBank/DDBJ whole genome shotgun (WGS) entry which is preliminary data.</text>
</comment>
<dbReference type="PANTHER" id="PTHR47053">
    <property type="entry name" value="MUREIN DD-ENDOPEPTIDASE MEPH-RELATED"/>
    <property type="match status" value="1"/>
</dbReference>
<evidence type="ECO:0000313" key="11">
    <source>
        <dbReference type="Proteomes" id="UP000011912"/>
    </source>
</evidence>
<dbReference type="PANTHER" id="PTHR47053:SF1">
    <property type="entry name" value="MUREIN DD-ENDOPEPTIDASE MEPH-RELATED"/>
    <property type="match status" value="1"/>
</dbReference>
<accession>M5J809</accession>
<evidence type="ECO:0008006" key="12">
    <source>
        <dbReference type="Google" id="ProtNLM"/>
    </source>
</evidence>
<evidence type="ECO:0000313" key="10">
    <source>
        <dbReference type="EMBL" id="EKW99444.1"/>
    </source>
</evidence>
<dbReference type="STRING" id="1227363.D271_01994"/>
<dbReference type="GO" id="GO:0008234">
    <property type="term" value="F:cysteine-type peptidase activity"/>
    <property type="evidence" value="ECO:0007669"/>
    <property type="project" value="UniProtKB-KW"/>
</dbReference>
<feature type="domain" description="NlpC/P60" evidence="9">
    <location>
        <begin position="218"/>
        <end position="335"/>
    </location>
</feature>
<dbReference type="PATRIC" id="fig|1227363.6.peg.390"/>
<evidence type="ECO:0000256" key="3">
    <source>
        <dbReference type="ARBA" id="ARBA00022729"/>
    </source>
</evidence>
<protein>
    <recommendedName>
        <fullName evidence="12">Cell wall-associated hydrolase</fullName>
    </recommendedName>
</protein>
<proteinExistence type="inferred from homology"/>
<keyword evidence="11" id="KW-1185">Reference proteome</keyword>
<dbReference type="SUPFAM" id="SSF54106">
    <property type="entry name" value="LysM domain"/>
    <property type="match status" value="2"/>
</dbReference>
<dbReference type="InterPro" id="IPR018392">
    <property type="entry name" value="LysM"/>
</dbReference>
<evidence type="ECO:0000256" key="5">
    <source>
        <dbReference type="ARBA" id="ARBA00022801"/>
    </source>
</evidence>
<dbReference type="Gene3D" id="3.90.1720.10">
    <property type="entry name" value="endopeptidase domain like (from Nostoc punctiforme)"/>
    <property type="match status" value="1"/>
</dbReference>
<gene>
    <name evidence="10" type="ORF">D271_01994</name>
</gene>
<keyword evidence="4" id="KW-0677">Repeat</keyword>
<dbReference type="InterPro" id="IPR038765">
    <property type="entry name" value="Papain-like_cys_pep_sf"/>
</dbReference>
<keyword evidence="5" id="KW-0378">Hydrolase</keyword>
<organism evidence="10 11">
    <name type="scientific">Ligilactobacillus saerimneri 30a</name>
    <dbReference type="NCBI Taxonomy" id="1227363"/>
    <lineage>
        <taxon>Bacteria</taxon>
        <taxon>Bacillati</taxon>
        <taxon>Bacillota</taxon>
        <taxon>Bacilli</taxon>
        <taxon>Lactobacillales</taxon>
        <taxon>Lactobacillaceae</taxon>
        <taxon>Ligilactobacillus</taxon>
    </lineage>
</organism>
<feature type="domain" description="LysM" evidence="8">
    <location>
        <begin position="95"/>
        <end position="139"/>
    </location>
</feature>
<dbReference type="Pfam" id="PF01476">
    <property type="entry name" value="LysM"/>
    <property type="match status" value="2"/>
</dbReference>
<keyword evidence="2" id="KW-0645">Protease</keyword>
<evidence type="ECO:0000256" key="7">
    <source>
        <dbReference type="SAM" id="SignalP"/>
    </source>
</evidence>
<dbReference type="AlphaFoldDB" id="M5J809"/>
<evidence type="ECO:0000256" key="4">
    <source>
        <dbReference type="ARBA" id="ARBA00022737"/>
    </source>
</evidence>
<feature type="chain" id="PRO_5004067994" description="Cell wall-associated hydrolase" evidence="7">
    <location>
        <begin position="29"/>
        <end position="335"/>
    </location>
</feature>
<dbReference type="InterPro" id="IPR036779">
    <property type="entry name" value="LysM_dom_sf"/>
</dbReference>
<dbReference type="Gene3D" id="3.10.350.10">
    <property type="entry name" value="LysM domain"/>
    <property type="match status" value="2"/>
</dbReference>
<dbReference type="RefSeq" id="WP_009552043.1">
    <property type="nucleotide sequence ID" value="NZ_ANAG01000006.1"/>
</dbReference>
<evidence type="ECO:0000259" key="8">
    <source>
        <dbReference type="PROSITE" id="PS51782"/>
    </source>
</evidence>
<comment type="similarity">
    <text evidence="1">Belongs to the peptidase C40 family.</text>
</comment>
<sequence>MKKNTKAFLAGTIGAMGLLLGSSQVASANTTVRVKSGDTVWNFAKKYGVSIQSIEKLNKVSADSHLIYVNQSLEIPTDGNQAEEKTTTPAPTATGTYTVQAGDSLWTIAQKYNTTVDALAQLNGLNLNSLLHVGQSLKVTGTATASATQTANTQAAAQPAQTNQAATAQTANTQVATQTTASQATAQTATTSQATASYNTQAAAQPAQTSQAATTQTYANNGSVVSIANRYLGTPYAWGGTTPQGFDCSGFTQYVYGQAGKSIGRNTVAQESAGSQIPVSQAQPGDLLFWGSRGSSYHVAIYAGNGRYIAAPTEGQSVSYGNTAYYTPSFAVHVN</sequence>
<dbReference type="SMART" id="SM00257">
    <property type="entry name" value="LysM"/>
    <property type="match status" value="2"/>
</dbReference>